<feature type="region of interest" description="Disordered" evidence="1">
    <location>
        <begin position="120"/>
        <end position="145"/>
    </location>
</feature>
<dbReference type="AlphaFoldDB" id="A0A9P9FSN4"/>
<evidence type="ECO:0000256" key="1">
    <source>
        <dbReference type="SAM" id="MobiDB-lite"/>
    </source>
</evidence>
<name>A0A9P9FSN4_9HYPO</name>
<dbReference type="EMBL" id="JAGMUV010000001">
    <property type="protein sequence ID" value="KAH7175519.1"/>
    <property type="molecule type" value="Genomic_DNA"/>
</dbReference>
<keyword evidence="3" id="KW-1185">Reference proteome</keyword>
<comment type="caution">
    <text evidence="2">The sequence shown here is derived from an EMBL/GenBank/DDBJ whole genome shotgun (WGS) entry which is preliminary data.</text>
</comment>
<accession>A0A9P9FSN4</accession>
<evidence type="ECO:0000313" key="3">
    <source>
        <dbReference type="Proteomes" id="UP000738349"/>
    </source>
</evidence>
<sequence length="207" mass="23366">MSASVWPSIKPSGYWPGLNSPTALAVTSVTRRKDCRQFSSPKSTWVVAVKRPALTLIVRQTLAATLVLASSPKSRRSIQQVLPELEGKAEQLHHDLDQYYECLFRYENDNPIRSFLQTSSSPLTSPEAVPGAREQIQTQTEEKRRGFGREKYFENRRKVIKEMPVCRERSCTATTEYRARTKIVPRGCGPYSTSWETSIAGGARFGH</sequence>
<reference evidence="2" key="1">
    <citation type="journal article" date="2021" name="Nat. Commun.">
        <title>Genetic determinants of endophytism in the Arabidopsis root mycobiome.</title>
        <authorList>
            <person name="Mesny F."/>
            <person name="Miyauchi S."/>
            <person name="Thiergart T."/>
            <person name="Pickel B."/>
            <person name="Atanasova L."/>
            <person name="Karlsson M."/>
            <person name="Huettel B."/>
            <person name="Barry K.W."/>
            <person name="Haridas S."/>
            <person name="Chen C."/>
            <person name="Bauer D."/>
            <person name="Andreopoulos W."/>
            <person name="Pangilinan J."/>
            <person name="LaButti K."/>
            <person name="Riley R."/>
            <person name="Lipzen A."/>
            <person name="Clum A."/>
            <person name="Drula E."/>
            <person name="Henrissat B."/>
            <person name="Kohler A."/>
            <person name="Grigoriev I.V."/>
            <person name="Martin F.M."/>
            <person name="Hacquard S."/>
        </authorList>
    </citation>
    <scope>NUCLEOTIDE SEQUENCE</scope>
    <source>
        <strain evidence="2">MPI-CAGE-AT-0147</strain>
    </source>
</reference>
<dbReference type="Proteomes" id="UP000738349">
    <property type="component" value="Unassembled WGS sequence"/>
</dbReference>
<evidence type="ECO:0000313" key="2">
    <source>
        <dbReference type="EMBL" id="KAH7175519.1"/>
    </source>
</evidence>
<proteinExistence type="predicted"/>
<gene>
    <name evidence="2" type="ORF">EDB81DRAFT_8290</name>
</gene>
<organism evidence="2 3">
    <name type="scientific">Dactylonectria macrodidyma</name>
    <dbReference type="NCBI Taxonomy" id="307937"/>
    <lineage>
        <taxon>Eukaryota</taxon>
        <taxon>Fungi</taxon>
        <taxon>Dikarya</taxon>
        <taxon>Ascomycota</taxon>
        <taxon>Pezizomycotina</taxon>
        <taxon>Sordariomycetes</taxon>
        <taxon>Hypocreomycetidae</taxon>
        <taxon>Hypocreales</taxon>
        <taxon>Nectriaceae</taxon>
        <taxon>Dactylonectria</taxon>
    </lineage>
</organism>
<protein>
    <submittedName>
        <fullName evidence="2">Uncharacterized protein</fullName>
    </submittedName>
</protein>